<name>A0ACC2WER7_9TREE</name>
<keyword evidence="2" id="KW-1185">Reference proteome</keyword>
<comment type="caution">
    <text evidence="1">The sequence shown here is derived from an EMBL/GenBank/DDBJ whole genome shotgun (WGS) entry which is preliminary data.</text>
</comment>
<reference evidence="1" key="1">
    <citation type="submission" date="2023-04" db="EMBL/GenBank/DDBJ databases">
        <title>Draft Genome sequencing of Naganishia species isolated from polar environments using Oxford Nanopore Technology.</title>
        <authorList>
            <person name="Leo P."/>
            <person name="Venkateswaran K."/>
        </authorList>
    </citation>
    <scope>NUCLEOTIDE SEQUENCE</scope>
    <source>
        <strain evidence="1">MNA-CCFEE 5423</strain>
    </source>
</reference>
<sequence>MCGIFCSYNYKGDLAAFRPRCVAMSKKIRHRGPDWSGTYVGKETILCHERLAIVGVDSGAQPLVSDDGKTILAVNGEIYNHIALRKGLKNQDAVFKTHSDCEVIMHLYKEHDTGLCNMLDGMFSFVLLDESVTPSRVIAARDPIGITTLYQGYNSKSPETVFFASELKAINEECDVINSFPPGHFWDSKTKSFERYFKPTWWQGDSGKPADIPHNPVDYTLLRETLEEAVRKRLMAEVPYGVLLSGGLDSSLIAAIAARETEKVAKAQVERRAAKIKAQETGQSGYKTPELLHDPTPEVELLSAWPQLHSFSVGLPGAPDLLAARKAADYLGTTHHEFTFTLEEGLDAIDEIIYHLETYDVTTVRASVPMGLLSRKIKSIGVKMVLSGEGSDEIFGGYLYFHAAPDAAQFHQECVMRVKNLHKADCLRANKSTMAYGLEARVPFLDKKFLEVAMNIDAKEKMFNKGSAQETDADGKPRIEKYIIRKAFDVSPDGRPYLPDSILWRQKEQFSDGVGYSWIDSIKAHTERAVSDADFAKAAERFPHDTPTTKEAYYIREIFERHFPGPGPASTVMRWKPKAEWNCPEDPSGRAQSFHNSAYDNKNEA</sequence>
<dbReference type="Proteomes" id="UP001227268">
    <property type="component" value="Unassembled WGS sequence"/>
</dbReference>
<dbReference type="EMBL" id="JASBWT010000001">
    <property type="protein sequence ID" value="KAJ9109346.1"/>
    <property type="molecule type" value="Genomic_DNA"/>
</dbReference>
<protein>
    <submittedName>
        <fullName evidence="1">Asparagine synthetase</fullName>
    </submittedName>
</protein>
<evidence type="ECO:0000313" key="2">
    <source>
        <dbReference type="Proteomes" id="UP001227268"/>
    </source>
</evidence>
<organism evidence="1 2">
    <name type="scientific">Naganishia friedmannii</name>
    <dbReference type="NCBI Taxonomy" id="89922"/>
    <lineage>
        <taxon>Eukaryota</taxon>
        <taxon>Fungi</taxon>
        <taxon>Dikarya</taxon>
        <taxon>Basidiomycota</taxon>
        <taxon>Agaricomycotina</taxon>
        <taxon>Tremellomycetes</taxon>
        <taxon>Filobasidiales</taxon>
        <taxon>Filobasidiaceae</taxon>
        <taxon>Naganishia</taxon>
    </lineage>
</organism>
<gene>
    <name evidence="1" type="primary">ASN1</name>
    <name evidence="1" type="ORF">QFC21_000675</name>
</gene>
<evidence type="ECO:0000313" key="1">
    <source>
        <dbReference type="EMBL" id="KAJ9109346.1"/>
    </source>
</evidence>
<accession>A0ACC2WER7</accession>
<proteinExistence type="predicted"/>